<dbReference type="InterPro" id="IPR032423">
    <property type="entry name" value="AAA_assoc_2"/>
</dbReference>
<evidence type="ECO:0000256" key="2">
    <source>
        <dbReference type="ARBA" id="ARBA00008959"/>
    </source>
</evidence>
<keyword evidence="5" id="KW-0547">Nucleotide-binding</keyword>
<dbReference type="OrthoDB" id="9778364at2"/>
<dbReference type="STRING" id="1121416.SAMN02745220_00777"/>
<proteinExistence type="inferred from homology"/>
<comment type="function">
    <text evidence="1">DNA-dependent ATPase that plays important roles in cellular responses to stalled DNA replication processes.</text>
</comment>
<dbReference type="GO" id="GO:0016887">
    <property type="term" value="F:ATP hydrolysis activity"/>
    <property type="evidence" value="ECO:0007669"/>
    <property type="project" value="InterPro"/>
</dbReference>
<dbReference type="InterPro" id="IPR003959">
    <property type="entry name" value="ATPase_AAA_core"/>
</dbReference>
<dbReference type="Pfam" id="PF12002">
    <property type="entry name" value="MgsA_C"/>
    <property type="match status" value="1"/>
</dbReference>
<evidence type="ECO:0000256" key="5">
    <source>
        <dbReference type="ARBA" id="ARBA00022741"/>
    </source>
</evidence>
<dbReference type="InterPro" id="IPR021886">
    <property type="entry name" value="MgsA_C"/>
</dbReference>
<dbReference type="SUPFAM" id="SSF48019">
    <property type="entry name" value="post-AAA+ oligomerization domain-like"/>
    <property type="match status" value="1"/>
</dbReference>
<dbReference type="InterPro" id="IPR003593">
    <property type="entry name" value="AAA+_ATPase"/>
</dbReference>
<keyword evidence="6" id="KW-0067">ATP-binding</keyword>
<dbReference type="PANTHER" id="PTHR13779">
    <property type="entry name" value="WERNER HELICASE-INTERACTING PROTEIN 1 FAMILY MEMBER"/>
    <property type="match status" value="1"/>
</dbReference>
<dbReference type="PANTHER" id="PTHR13779:SF7">
    <property type="entry name" value="ATPASE WRNIP1"/>
    <property type="match status" value="1"/>
</dbReference>
<dbReference type="Gene3D" id="1.10.8.60">
    <property type="match status" value="1"/>
</dbReference>
<organism evidence="8 9">
    <name type="scientific">Desulfopila aestuarii DSM 18488</name>
    <dbReference type="NCBI Taxonomy" id="1121416"/>
    <lineage>
        <taxon>Bacteria</taxon>
        <taxon>Pseudomonadati</taxon>
        <taxon>Thermodesulfobacteriota</taxon>
        <taxon>Desulfobulbia</taxon>
        <taxon>Desulfobulbales</taxon>
        <taxon>Desulfocapsaceae</taxon>
        <taxon>Desulfopila</taxon>
    </lineage>
</organism>
<sequence length="446" mass="50281">MTISKQLSFIDTTQQPLDIPLAERVRPLALTEMVGQEKLLRPGSMLETMISSDNYSSFILWGPPGTGKTTIARLIEHSTAHAFCPLSAVLSKIAEVKVLMEEARKRLLTENRKTLVFVDEIHRFNKSQQDAFLPYVESGAIVLIGATTENPSFEVISALLSRCHVFVLEQLSDVHIIKILSRALTEIPKELQADEEALAVLAERSGGDGRKALNNLEMVTRRMSRGETITAEQVVQSLSQRSLFYDKRGEEHFNLISAFQKSIRGSDPQAALYWLARMLESGEDPMYITRRLVRIATEDVGLADPQAIVQAIAAKDAVHFLGMPEASTALTQLTIYLATAPKSNANEVAYFAAKDDAVATGHHKVPLHICNAPTKLMKDLGYNKNYRYSHSFANNYSYQKYFPDTMEEKTYYTPSNFGFEKEIQKRLDWWEGLKKKQLEDEKKKKE</sequence>
<name>A0A1M7XZF2_9BACT</name>
<dbReference type="InterPro" id="IPR027417">
    <property type="entry name" value="P-loop_NTPase"/>
</dbReference>
<dbReference type="FunFam" id="1.20.272.10:FF:000001">
    <property type="entry name" value="Putative AAA family ATPase"/>
    <property type="match status" value="1"/>
</dbReference>
<dbReference type="GO" id="GO:0008047">
    <property type="term" value="F:enzyme activator activity"/>
    <property type="evidence" value="ECO:0007669"/>
    <property type="project" value="TreeGrafter"/>
</dbReference>
<dbReference type="GO" id="GO:0005524">
    <property type="term" value="F:ATP binding"/>
    <property type="evidence" value="ECO:0007669"/>
    <property type="project" value="UniProtKB-KW"/>
</dbReference>
<evidence type="ECO:0000313" key="9">
    <source>
        <dbReference type="Proteomes" id="UP000184603"/>
    </source>
</evidence>
<feature type="domain" description="AAA+ ATPase" evidence="7">
    <location>
        <begin position="54"/>
        <end position="171"/>
    </location>
</feature>
<dbReference type="Proteomes" id="UP000184603">
    <property type="component" value="Unassembled WGS sequence"/>
</dbReference>
<comment type="similarity">
    <text evidence="2">Belongs to the AAA ATPase family. RarA/MGS1/WRNIP1 subfamily.</text>
</comment>
<dbReference type="Gene3D" id="3.40.50.300">
    <property type="entry name" value="P-loop containing nucleotide triphosphate hydrolases"/>
    <property type="match status" value="1"/>
</dbReference>
<keyword evidence="4" id="KW-0235">DNA replication</keyword>
<dbReference type="InterPro" id="IPR051314">
    <property type="entry name" value="AAA_ATPase_RarA/MGS1/WRNIP1"/>
</dbReference>
<dbReference type="CDD" id="cd18139">
    <property type="entry name" value="HLD_clamp_RarA"/>
    <property type="match status" value="1"/>
</dbReference>
<gene>
    <name evidence="8" type="ORF">SAMN02745220_00777</name>
</gene>
<dbReference type="Pfam" id="PF16193">
    <property type="entry name" value="AAA_assoc_2"/>
    <property type="match status" value="1"/>
</dbReference>
<dbReference type="SMART" id="SM00382">
    <property type="entry name" value="AAA"/>
    <property type="match status" value="1"/>
</dbReference>
<evidence type="ECO:0000256" key="3">
    <source>
        <dbReference type="ARBA" id="ARBA00020776"/>
    </source>
</evidence>
<keyword evidence="9" id="KW-1185">Reference proteome</keyword>
<accession>A0A1M7XZF2</accession>
<dbReference type="AlphaFoldDB" id="A0A1M7XZF2"/>
<evidence type="ECO:0000313" key="8">
    <source>
        <dbReference type="EMBL" id="SHO44516.1"/>
    </source>
</evidence>
<reference evidence="8 9" key="1">
    <citation type="submission" date="2016-12" db="EMBL/GenBank/DDBJ databases">
        <authorList>
            <person name="Song W.-J."/>
            <person name="Kurnit D.M."/>
        </authorList>
    </citation>
    <scope>NUCLEOTIDE SEQUENCE [LARGE SCALE GENOMIC DNA]</scope>
    <source>
        <strain evidence="8 9">DSM 18488</strain>
    </source>
</reference>
<evidence type="ECO:0000256" key="6">
    <source>
        <dbReference type="ARBA" id="ARBA00022840"/>
    </source>
</evidence>
<dbReference type="EMBL" id="FRFE01000003">
    <property type="protein sequence ID" value="SHO44516.1"/>
    <property type="molecule type" value="Genomic_DNA"/>
</dbReference>
<dbReference type="SUPFAM" id="SSF52540">
    <property type="entry name" value="P-loop containing nucleoside triphosphate hydrolases"/>
    <property type="match status" value="1"/>
</dbReference>
<dbReference type="GO" id="GO:0006261">
    <property type="term" value="P:DNA-templated DNA replication"/>
    <property type="evidence" value="ECO:0007669"/>
    <property type="project" value="TreeGrafter"/>
</dbReference>
<evidence type="ECO:0000256" key="1">
    <source>
        <dbReference type="ARBA" id="ARBA00002393"/>
    </source>
</evidence>
<protein>
    <recommendedName>
        <fullName evidence="3">Replication-associated recombination protein A</fullName>
    </recommendedName>
</protein>
<dbReference type="FunFam" id="3.40.50.300:FF:000137">
    <property type="entry name" value="Replication-associated recombination protein A"/>
    <property type="match status" value="1"/>
</dbReference>
<dbReference type="Pfam" id="PF00004">
    <property type="entry name" value="AAA"/>
    <property type="match status" value="1"/>
</dbReference>
<dbReference type="Gene3D" id="1.10.3710.10">
    <property type="entry name" value="DNA polymerase III clamp loader subunits, C-terminal domain"/>
    <property type="match status" value="1"/>
</dbReference>
<dbReference type="InterPro" id="IPR008921">
    <property type="entry name" value="DNA_pol3_clamp-load_cplx_C"/>
</dbReference>
<dbReference type="Gene3D" id="1.20.272.10">
    <property type="match status" value="1"/>
</dbReference>
<evidence type="ECO:0000259" key="7">
    <source>
        <dbReference type="SMART" id="SM00382"/>
    </source>
</evidence>
<dbReference type="CDD" id="cd00009">
    <property type="entry name" value="AAA"/>
    <property type="match status" value="1"/>
</dbReference>
<dbReference type="GO" id="GO:0003677">
    <property type="term" value="F:DNA binding"/>
    <property type="evidence" value="ECO:0007669"/>
    <property type="project" value="InterPro"/>
</dbReference>
<evidence type="ECO:0000256" key="4">
    <source>
        <dbReference type="ARBA" id="ARBA00022705"/>
    </source>
</evidence>
<dbReference type="GO" id="GO:0017116">
    <property type="term" value="F:single-stranded DNA helicase activity"/>
    <property type="evidence" value="ECO:0007669"/>
    <property type="project" value="TreeGrafter"/>
</dbReference>
<dbReference type="GO" id="GO:0000731">
    <property type="term" value="P:DNA synthesis involved in DNA repair"/>
    <property type="evidence" value="ECO:0007669"/>
    <property type="project" value="TreeGrafter"/>
</dbReference>